<dbReference type="EMBL" id="BMAV01009249">
    <property type="protein sequence ID" value="GFY53423.1"/>
    <property type="molecule type" value="Genomic_DNA"/>
</dbReference>
<keyword evidence="2" id="KW-1185">Reference proteome</keyword>
<gene>
    <name evidence="1" type="ORF">TNIN_491321</name>
</gene>
<organism evidence="1 2">
    <name type="scientific">Trichonephila inaurata madagascariensis</name>
    <dbReference type="NCBI Taxonomy" id="2747483"/>
    <lineage>
        <taxon>Eukaryota</taxon>
        <taxon>Metazoa</taxon>
        <taxon>Ecdysozoa</taxon>
        <taxon>Arthropoda</taxon>
        <taxon>Chelicerata</taxon>
        <taxon>Arachnida</taxon>
        <taxon>Araneae</taxon>
        <taxon>Araneomorphae</taxon>
        <taxon>Entelegynae</taxon>
        <taxon>Araneoidea</taxon>
        <taxon>Nephilidae</taxon>
        <taxon>Trichonephila</taxon>
        <taxon>Trichonephila inaurata</taxon>
    </lineage>
</organism>
<dbReference type="AlphaFoldDB" id="A0A8X6XGI2"/>
<dbReference type="Proteomes" id="UP000886998">
    <property type="component" value="Unassembled WGS sequence"/>
</dbReference>
<reference evidence="1" key="1">
    <citation type="submission" date="2020-08" db="EMBL/GenBank/DDBJ databases">
        <title>Multicomponent nature underlies the extraordinary mechanical properties of spider dragline silk.</title>
        <authorList>
            <person name="Kono N."/>
            <person name="Nakamura H."/>
            <person name="Mori M."/>
            <person name="Yoshida Y."/>
            <person name="Ohtoshi R."/>
            <person name="Malay A.D."/>
            <person name="Moran D.A.P."/>
            <person name="Tomita M."/>
            <person name="Numata K."/>
            <person name="Arakawa K."/>
        </authorList>
    </citation>
    <scope>NUCLEOTIDE SEQUENCE</scope>
</reference>
<protein>
    <submittedName>
        <fullName evidence="1">Uncharacterized protein</fullName>
    </submittedName>
</protein>
<evidence type="ECO:0000313" key="1">
    <source>
        <dbReference type="EMBL" id="GFY53423.1"/>
    </source>
</evidence>
<comment type="caution">
    <text evidence="1">The sequence shown here is derived from an EMBL/GenBank/DDBJ whole genome shotgun (WGS) entry which is preliminary data.</text>
</comment>
<name>A0A8X6XGI2_9ARAC</name>
<sequence length="71" mass="7994">MISRSIGWIALVEMDGKKTNSDICQLMTASKVPNPVFPTQSKCRPSGKLLCLRLSPQAHRDMSSHMHQQDR</sequence>
<accession>A0A8X6XGI2</accession>
<evidence type="ECO:0000313" key="2">
    <source>
        <dbReference type="Proteomes" id="UP000886998"/>
    </source>
</evidence>
<proteinExistence type="predicted"/>